<proteinExistence type="predicted"/>
<gene>
    <name evidence="2" type="ORF">PHISCL_00135</name>
</gene>
<name>A0A3A2ZWL4_9EURO</name>
<protein>
    <recommendedName>
        <fullName evidence="1">ATP phosphoribosyltransferase</fullName>
    </recommendedName>
</protein>
<dbReference type="Proteomes" id="UP000266188">
    <property type="component" value="Unassembled WGS sequence"/>
</dbReference>
<comment type="caution">
    <text evidence="2">The sequence shown here is derived from an EMBL/GenBank/DDBJ whole genome shotgun (WGS) entry which is preliminary data.</text>
</comment>
<dbReference type="InterPro" id="IPR015867">
    <property type="entry name" value="N-reg_PII/ATP_PRibTrfase_C"/>
</dbReference>
<dbReference type="STRING" id="2070753.A0A3A2ZWL4"/>
<evidence type="ECO:0000313" key="3">
    <source>
        <dbReference type="Proteomes" id="UP000266188"/>
    </source>
</evidence>
<dbReference type="EMBL" id="MVGC01000002">
    <property type="protein sequence ID" value="RJE27549.1"/>
    <property type="molecule type" value="Genomic_DNA"/>
</dbReference>
<sequence length="113" mass="12210">MTTAIPERYKLVFFVPHSGLEKCKEAIFATGAGAFPGGKYTKTCFQSTGTGQFLPGDGATPAIGESGALEKVEEMKVEILCVGRSIMLQAVQALVEAHPYEEVAYEVYKMENV</sequence>
<evidence type="ECO:0000256" key="1">
    <source>
        <dbReference type="ARBA" id="ARBA00020998"/>
    </source>
</evidence>
<dbReference type="PANTHER" id="PTHR41774">
    <property type="match status" value="1"/>
</dbReference>
<reference evidence="3" key="1">
    <citation type="submission" date="2017-02" db="EMBL/GenBank/DDBJ databases">
        <authorList>
            <person name="Tafer H."/>
            <person name="Lopandic K."/>
        </authorList>
    </citation>
    <scope>NUCLEOTIDE SEQUENCE [LARGE SCALE GENOMIC DNA]</scope>
    <source>
        <strain evidence="3">CBS 366.77</strain>
    </source>
</reference>
<dbReference type="Gene3D" id="3.30.70.120">
    <property type="match status" value="1"/>
</dbReference>
<dbReference type="OrthoDB" id="15981at2759"/>
<keyword evidence="3" id="KW-1185">Reference proteome</keyword>
<accession>A0A3A2ZWL4</accession>
<dbReference type="InterPro" id="IPR036069">
    <property type="entry name" value="DUF34/NIF3_sf"/>
</dbReference>
<organism evidence="2 3">
    <name type="scientific">Aspergillus sclerotialis</name>
    <dbReference type="NCBI Taxonomy" id="2070753"/>
    <lineage>
        <taxon>Eukaryota</taxon>
        <taxon>Fungi</taxon>
        <taxon>Dikarya</taxon>
        <taxon>Ascomycota</taxon>
        <taxon>Pezizomycotina</taxon>
        <taxon>Eurotiomycetes</taxon>
        <taxon>Eurotiomycetidae</taxon>
        <taxon>Eurotiales</taxon>
        <taxon>Aspergillaceae</taxon>
        <taxon>Aspergillus</taxon>
        <taxon>Aspergillus subgen. Polypaecilum</taxon>
    </lineage>
</organism>
<dbReference type="SUPFAM" id="SSF102705">
    <property type="entry name" value="NIF3 (NGG1p interacting factor 3)-like"/>
    <property type="match status" value="1"/>
</dbReference>
<dbReference type="PANTHER" id="PTHR41774:SF1">
    <property type="entry name" value="NGG1P INTERACTING FACTOR NIF3"/>
    <property type="match status" value="1"/>
</dbReference>
<dbReference type="AlphaFoldDB" id="A0A3A2ZWL4"/>
<evidence type="ECO:0000313" key="2">
    <source>
        <dbReference type="EMBL" id="RJE27549.1"/>
    </source>
</evidence>